<dbReference type="InterPro" id="IPR023346">
    <property type="entry name" value="Lysozyme-like_dom_sf"/>
</dbReference>
<dbReference type="PANTHER" id="PTHR30163:SF9">
    <property type="entry name" value="MEMBRANE-BOUND LYTIC MUREIN TRANSGLYCOSYLASE B"/>
    <property type="match status" value="1"/>
</dbReference>
<dbReference type="Gene3D" id="1.10.8.350">
    <property type="entry name" value="Bacterial muramidase"/>
    <property type="match status" value="1"/>
</dbReference>
<dbReference type="EMBL" id="JAPUBN010000021">
    <property type="protein sequence ID" value="MCZ2723378.1"/>
    <property type="molecule type" value="Genomic_DNA"/>
</dbReference>
<accession>A0ABT4K035</accession>
<dbReference type="RefSeq" id="WP_269127484.1">
    <property type="nucleotide sequence ID" value="NZ_JAPUBN010000021.1"/>
</dbReference>
<dbReference type="SUPFAM" id="SSF53955">
    <property type="entry name" value="Lysozyme-like"/>
    <property type="match status" value="1"/>
</dbReference>
<reference evidence="2" key="1">
    <citation type="submission" date="2022-12" db="EMBL/GenBank/DDBJ databases">
        <title>Marinomonas 15G1-11 sp. nov, isolated from marine algae.</title>
        <authorList>
            <person name="Butt M."/>
            <person name="Choi D.G."/>
            <person name="Kim J.M."/>
            <person name="Lee J.K."/>
            <person name="Baek J.H."/>
            <person name="Jeon C.O."/>
        </authorList>
    </citation>
    <scope>NUCLEOTIDE SEQUENCE</scope>
    <source>
        <strain evidence="2">15G1-11</strain>
    </source>
</reference>
<dbReference type="InterPro" id="IPR031304">
    <property type="entry name" value="SLT_2"/>
</dbReference>
<dbReference type="PROSITE" id="PS51257">
    <property type="entry name" value="PROKAR_LIPOPROTEIN"/>
    <property type="match status" value="1"/>
</dbReference>
<sequence length="356" mass="40317">MKLLWTTLVCFLTVSCSTVESKNNAVLLEGDASSKLLNNDLIVSESFLGKEDVNAFITYMGDKHGYDQSLLINAFSHIKPRQQVIHKSNNQPEVITPYYEYKKRFVERSRVDSGKTFLKLNKQWLDKAERDFGVPAEIIVAIAGVETYYGRITGSRDVFTSLSTLAFDYPRRGDYFRSELEAYLLLSREKGWPIETIKGSYSGALGMAQFMPSNYRKLAIDFDGDGEVDLWKSSADAIGSIANYLKANGWQANGPILDFVTVDKAQQQSQEIKSWSNKQRKPFNYPSTWKALGVDVSASFPKIKSGLIRLQSGPEEIDYWLAYNNFFALMSYNPSRRYTMAVIELSKLIHDTNGVK</sequence>
<gene>
    <name evidence="2" type="primary">mltB</name>
    <name evidence="2" type="ORF">O1D97_17625</name>
</gene>
<feature type="domain" description="Transglycosylase SLT" evidence="1">
    <location>
        <begin position="52"/>
        <end position="346"/>
    </location>
</feature>
<comment type="caution">
    <text evidence="2">The sequence shown here is derived from an EMBL/GenBank/DDBJ whole genome shotgun (WGS) entry which is preliminary data.</text>
</comment>
<dbReference type="PANTHER" id="PTHR30163">
    <property type="entry name" value="MEMBRANE-BOUND LYTIC MUREIN TRANSGLYCOSYLASE B"/>
    <property type="match status" value="1"/>
</dbReference>
<evidence type="ECO:0000313" key="2">
    <source>
        <dbReference type="EMBL" id="MCZ2723378.1"/>
    </source>
</evidence>
<dbReference type="Pfam" id="PF13406">
    <property type="entry name" value="SLT_2"/>
    <property type="match status" value="1"/>
</dbReference>
<dbReference type="NCBIfam" id="TIGR02282">
    <property type="entry name" value="MltB"/>
    <property type="match status" value="1"/>
</dbReference>
<dbReference type="InterPro" id="IPR011757">
    <property type="entry name" value="Lytic_transglycosylase_MltB"/>
</dbReference>
<dbReference type="InterPro" id="IPR043426">
    <property type="entry name" value="MltB-like"/>
</dbReference>
<evidence type="ECO:0000313" key="3">
    <source>
        <dbReference type="Proteomes" id="UP001149719"/>
    </source>
</evidence>
<protein>
    <submittedName>
        <fullName evidence="2">Lytic murein transglycosylase B</fullName>
    </submittedName>
</protein>
<dbReference type="Gene3D" id="1.10.530.10">
    <property type="match status" value="1"/>
</dbReference>
<dbReference type="CDD" id="cd13399">
    <property type="entry name" value="Slt35-like"/>
    <property type="match status" value="1"/>
</dbReference>
<proteinExistence type="predicted"/>
<organism evidence="2 3">
    <name type="scientific">Marinomonas phaeophyticola</name>
    <dbReference type="NCBI Taxonomy" id="3004091"/>
    <lineage>
        <taxon>Bacteria</taxon>
        <taxon>Pseudomonadati</taxon>
        <taxon>Pseudomonadota</taxon>
        <taxon>Gammaproteobacteria</taxon>
        <taxon>Oceanospirillales</taxon>
        <taxon>Oceanospirillaceae</taxon>
        <taxon>Marinomonas</taxon>
    </lineage>
</organism>
<name>A0ABT4K035_9GAMM</name>
<evidence type="ECO:0000259" key="1">
    <source>
        <dbReference type="Pfam" id="PF13406"/>
    </source>
</evidence>
<keyword evidence="3" id="KW-1185">Reference proteome</keyword>
<dbReference type="Proteomes" id="UP001149719">
    <property type="component" value="Unassembled WGS sequence"/>
</dbReference>